<dbReference type="AlphaFoldDB" id="Q7M8G8"/>
<protein>
    <recommendedName>
        <fullName evidence="3 6">Flagellar basal body rod protein FlgB</fullName>
    </recommendedName>
</protein>
<gene>
    <name evidence="8" type="ordered locus">WS1667</name>
</gene>
<evidence type="ECO:0000256" key="1">
    <source>
        <dbReference type="ARBA" id="ARBA00004117"/>
    </source>
</evidence>
<dbReference type="eggNOG" id="COG1815">
    <property type="taxonomic scope" value="Bacteria"/>
</dbReference>
<evidence type="ECO:0000313" key="9">
    <source>
        <dbReference type="Proteomes" id="UP000000422"/>
    </source>
</evidence>
<evidence type="ECO:0000256" key="3">
    <source>
        <dbReference type="ARBA" id="ARBA00014376"/>
    </source>
</evidence>
<organism evidence="9">
    <name type="scientific">Wolinella succinogenes (strain ATCC 29543 / DSM 1740 / CCUG 13145 / JCM 31913 / LMG 7466 / NCTC 11488 / FDC 602W)</name>
    <name type="common">Vibrio succinogenes</name>
    <dbReference type="NCBI Taxonomy" id="273121"/>
    <lineage>
        <taxon>Bacteria</taxon>
        <taxon>Pseudomonadati</taxon>
        <taxon>Campylobacterota</taxon>
        <taxon>Epsilonproteobacteria</taxon>
        <taxon>Campylobacterales</taxon>
        <taxon>Helicobacteraceae</taxon>
        <taxon>Wolinella</taxon>
    </lineage>
</organism>
<dbReference type="NCBIfam" id="TIGR01396">
    <property type="entry name" value="FlgB"/>
    <property type="match status" value="1"/>
</dbReference>
<evidence type="ECO:0000256" key="5">
    <source>
        <dbReference type="ARBA" id="ARBA00024934"/>
    </source>
</evidence>
<dbReference type="Pfam" id="PF00460">
    <property type="entry name" value="Flg_bb_rod"/>
    <property type="match status" value="1"/>
</dbReference>
<dbReference type="RefSeq" id="WP_011139480.1">
    <property type="nucleotide sequence ID" value="NC_005090.1"/>
</dbReference>
<evidence type="ECO:0000256" key="6">
    <source>
        <dbReference type="PIRNR" id="PIRNR002889"/>
    </source>
</evidence>
<dbReference type="GO" id="GO:0071978">
    <property type="term" value="P:bacterial-type flagellum-dependent swarming motility"/>
    <property type="evidence" value="ECO:0007669"/>
    <property type="project" value="TreeGrafter"/>
</dbReference>
<dbReference type="PIRSF" id="PIRSF002889">
    <property type="entry name" value="Rod_FlgB"/>
    <property type="match status" value="1"/>
</dbReference>
<evidence type="ECO:0000259" key="7">
    <source>
        <dbReference type="Pfam" id="PF00460"/>
    </source>
</evidence>
<keyword evidence="9" id="KW-1185">Reference proteome</keyword>
<dbReference type="PANTHER" id="PTHR30435:SF12">
    <property type="entry name" value="FLAGELLAR BASAL BODY ROD PROTEIN FLGB"/>
    <property type="match status" value="1"/>
</dbReference>
<name>Q7M8G8_WOLSU</name>
<proteinExistence type="inferred from homology"/>
<dbReference type="HOGENOM" id="CLU_125463_3_0_7"/>
<keyword evidence="8" id="KW-0282">Flagellum</keyword>
<evidence type="ECO:0000256" key="2">
    <source>
        <dbReference type="ARBA" id="ARBA00009677"/>
    </source>
</evidence>
<dbReference type="EMBL" id="BX571661">
    <property type="protein sequence ID" value="CAE10696.1"/>
    <property type="molecule type" value="Genomic_DNA"/>
</dbReference>
<sequence>MSESIYSYSQARELAYKALDYRSLRQDLISSNIANVDTPMYRPRDINFEEVLTSESQKLFSNEQNKTLGLGQTNAMHLEPMDTSDSKGTIFFRDGHMARNDGNSVDLDVESSEIGKNSVMYQALVGSLKKHGTIFTYAIEASKSL</sequence>
<comment type="similarity">
    <text evidence="2 6">Belongs to the flagella basal body rod proteins family.</text>
</comment>
<dbReference type="InterPro" id="IPR019776">
    <property type="entry name" value="Flagellar_basal_body_rod_CS"/>
</dbReference>
<comment type="function">
    <text evidence="5 6">Structural component of flagellum, the bacterial motility apparatus. Part of the rod structure of flagellar basal body.</text>
</comment>
<comment type="subunit">
    <text evidence="6">The basal body constitutes a major portion of the flagellar organelle and consists of a number of rings mounted on a central rod.</text>
</comment>
<dbReference type="Proteomes" id="UP000000422">
    <property type="component" value="Chromosome"/>
</dbReference>
<reference evidence="8 9" key="1">
    <citation type="journal article" date="2003" name="Proc. Natl. Acad. Sci. U.S.A.">
        <title>Complete genome sequence and analysis of Wolinella succinogenes.</title>
        <authorList>
            <person name="Baar C."/>
            <person name="Eppinger M."/>
            <person name="Raddatz G."/>
            <person name="Simon JM."/>
            <person name="Lanz C."/>
            <person name="Klimmek O."/>
            <person name="Nandakumar R."/>
            <person name="Gross R."/>
            <person name="Rosinus A."/>
            <person name="Keller H."/>
            <person name="Jagtap P."/>
            <person name="Linke B."/>
            <person name="Meyer F."/>
            <person name="Lederer H."/>
            <person name="Schuster S.C."/>
        </authorList>
    </citation>
    <scope>NUCLEOTIDE SEQUENCE [LARGE SCALE GENOMIC DNA]</scope>
    <source>
        <strain evidence="9">ATCC 29543 / DSM 1740 / CCUG 13145 / JCM 31913 / LMG 7466 / NCTC 11488 / FDC 602W</strain>
    </source>
</reference>
<evidence type="ECO:0000313" key="8">
    <source>
        <dbReference type="EMBL" id="CAE10696.1"/>
    </source>
</evidence>
<dbReference type="InterPro" id="IPR006300">
    <property type="entry name" value="FlgB"/>
</dbReference>
<keyword evidence="8" id="KW-0966">Cell projection</keyword>
<dbReference type="GO" id="GO:0030694">
    <property type="term" value="C:bacterial-type flagellum basal body, rod"/>
    <property type="evidence" value="ECO:0007669"/>
    <property type="project" value="InterPro"/>
</dbReference>
<dbReference type="InterPro" id="IPR001444">
    <property type="entry name" value="Flag_bb_rod_N"/>
</dbReference>
<dbReference type="PANTHER" id="PTHR30435">
    <property type="entry name" value="FLAGELLAR PROTEIN"/>
    <property type="match status" value="1"/>
</dbReference>
<dbReference type="KEGG" id="wsu:WS1667"/>
<keyword evidence="4 6" id="KW-0975">Bacterial flagellum</keyword>
<evidence type="ECO:0000256" key="4">
    <source>
        <dbReference type="ARBA" id="ARBA00023143"/>
    </source>
</evidence>
<accession>Q7M8G8</accession>
<feature type="domain" description="Flagellar basal body rod protein N-terminal" evidence="7">
    <location>
        <begin position="18"/>
        <end position="41"/>
    </location>
</feature>
<keyword evidence="8" id="KW-0969">Cilium</keyword>
<dbReference type="STRING" id="273121.WS1667"/>
<comment type="subcellular location">
    <subcellularLocation>
        <location evidence="1 6">Bacterial flagellum basal body</location>
    </subcellularLocation>
</comment>
<dbReference type="PROSITE" id="PS00588">
    <property type="entry name" value="FLAGELLA_BB_ROD"/>
    <property type="match status" value="1"/>
</dbReference>